<dbReference type="Proteomes" id="UP000567795">
    <property type="component" value="Unassembled WGS sequence"/>
</dbReference>
<reference evidence="4 5" key="1">
    <citation type="submission" date="2020-07" db="EMBL/GenBank/DDBJ databases">
        <title>Sequencing the genomes of 1000 actinobacteria strains.</title>
        <authorList>
            <person name="Klenk H.-P."/>
        </authorList>
    </citation>
    <scope>NUCLEOTIDE SEQUENCE [LARGE SCALE GENOMIC DNA]</scope>
    <source>
        <strain evidence="4 5">DSM 42178</strain>
    </source>
</reference>
<organism evidence="4 5">
    <name type="scientific">Allostreptomyces psammosilenae</name>
    <dbReference type="NCBI Taxonomy" id="1892865"/>
    <lineage>
        <taxon>Bacteria</taxon>
        <taxon>Bacillati</taxon>
        <taxon>Actinomycetota</taxon>
        <taxon>Actinomycetes</taxon>
        <taxon>Kitasatosporales</taxon>
        <taxon>Streptomycetaceae</taxon>
        <taxon>Allostreptomyces</taxon>
    </lineage>
</organism>
<dbReference type="InterPro" id="IPR036291">
    <property type="entry name" value="NAD(P)-bd_dom_sf"/>
</dbReference>
<evidence type="ECO:0000259" key="3">
    <source>
        <dbReference type="Pfam" id="PF22725"/>
    </source>
</evidence>
<dbReference type="PANTHER" id="PTHR43249:SF1">
    <property type="entry name" value="D-GLUCOSIDE 3-DEHYDROGENASE"/>
    <property type="match status" value="1"/>
</dbReference>
<evidence type="ECO:0000256" key="1">
    <source>
        <dbReference type="SAM" id="MobiDB-lite"/>
    </source>
</evidence>
<feature type="region of interest" description="Disordered" evidence="1">
    <location>
        <begin position="344"/>
        <end position="380"/>
    </location>
</feature>
<dbReference type="Pfam" id="PF01408">
    <property type="entry name" value="GFO_IDH_MocA"/>
    <property type="match status" value="1"/>
</dbReference>
<dbReference type="InterPro" id="IPR052515">
    <property type="entry name" value="Gfo/Idh/MocA_Oxidoreductase"/>
</dbReference>
<dbReference type="PANTHER" id="PTHR43249">
    <property type="entry name" value="UDP-N-ACETYL-2-AMINO-2-DEOXY-D-GLUCURONATE OXIDASE"/>
    <property type="match status" value="1"/>
</dbReference>
<comment type="caution">
    <text evidence="4">The sequence shown here is derived from an EMBL/GenBank/DDBJ whole genome shotgun (WGS) entry which is preliminary data.</text>
</comment>
<feature type="compositionally biased region" description="Basic and acidic residues" evidence="1">
    <location>
        <begin position="344"/>
        <end position="353"/>
    </location>
</feature>
<dbReference type="Pfam" id="PF22725">
    <property type="entry name" value="GFO_IDH_MocA_C3"/>
    <property type="match status" value="1"/>
</dbReference>
<keyword evidence="5" id="KW-1185">Reference proteome</keyword>
<proteinExistence type="predicted"/>
<dbReference type="Gene3D" id="3.30.360.10">
    <property type="entry name" value="Dihydrodipicolinate Reductase, domain 2"/>
    <property type="match status" value="1"/>
</dbReference>
<dbReference type="AlphaFoldDB" id="A0A853A758"/>
<dbReference type="Gene3D" id="3.40.50.720">
    <property type="entry name" value="NAD(P)-binding Rossmann-like Domain"/>
    <property type="match status" value="1"/>
</dbReference>
<protein>
    <submittedName>
        <fullName evidence="4">Putative dehydrogenase</fullName>
    </submittedName>
</protein>
<dbReference type="RefSeq" id="WP_179814968.1">
    <property type="nucleotide sequence ID" value="NZ_JACBZD010000001.1"/>
</dbReference>
<sequence>MKTFRTAIVGTGGIAAIHAENLTDLGGRAEIVAAADVDPDRLDAFCDRWDVSGRYPDLATLLREERPDVVHLCTPPGLHKEQVLACLTAGVNVLCEKPPTLSLSDMDEIAAVEKVSGAHFATVFQHRFGSAAVKLRRLVAEGAFGRPLVAVCNTLWYRPVEYFAVPWRGKWEIEGGGPTMGHGIHQFDLLLSILGEWEEITAVAARQARPTATEDFSAGMVRFANGAVASIVNSLLSPRETSYLRFDFEYATVEVEHLYGYGDENWKVTPAPGHEEAVRLAWESGESGVPSGHGAQFTALFDALEAGEALPVTVEQSRATMEFVAATYASAFSGRAVRRGEIGPDSAHYRRMDGAGAPWAAESPEPSEPSAAAPTEEARA</sequence>
<dbReference type="GO" id="GO:0000166">
    <property type="term" value="F:nucleotide binding"/>
    <property type="evidence" value="ECO:0007669"/>
    <property type="project" value="InterPro"/>
</dbReference>
<gene>
    <name evidence="4" type="ORF">FHU37_003321</name>
</gene>
<dbReference type="InterPro" id="IPR000683">
    <property type="entry name" value="Gfo/Idh/MocA-like_OxRdtase_N"/>
</dbReference>
<feature type="compositionally biased region" description="Low complexity" evidence="1">
    <location>
        <begin position="355"/>
        <end position="380"/>
    </location>
</feature>
<name>A0A853A758_9ACTN</name>
<feature type="domain" description="Gfo/Idh/MocA-like oxidoreductase N-terminal" evidence="2">
    <location>
        <begin position="4"/>
        <end position="118"/>
    </location>
</feature>
<accession>A0A853A758</accession>
<dbReference type="InterPro" id="IPR055170">
    <property type="entry name" value="GFO_IDH_MocA-like_dom"/>
</dbReference>
<evidence type="ECO:0000313" key="4">
    <source>
        <dbReference type="EMBL" id="NYI06378.1"/>
    </source>
</evidence>
<evidence type="ECO:0000313" key="5">
    <source>
        <dbReference type="Proteomes" id="UP000567795"/>
    </source>
</evidence>
<evidence type="ECO:0000259" key="2">
    <source>
        <dbReference type="Pfam" id="PF01408"/>
    </source>
</evidence>
<dbReference type="SUPFAM" id="SSF51735">
    <property type="entry name" value="NAD(P)-binding Rossmann-fold domains"/>
    <property type="match status" value="1"/>
</dbReference>
<feature type="domain" description="GFO/IDH/MocA-like oxidoreductase" evidence="3">
    <location>
        <begin position="134"/>
        <end position="241"/>
    </location>
</feature>
<dbReference type="SUPFAM" id="SSF55347">
    <property type="entry name" value="Glyceraldehyde-3-phosphate dehydrogenase-like, C-terminal domain"/>
    <property type="match status" value="1"/>
</dbReference>
<dbReference type="EMBL" id="JACBZD010000001">
    <property type="protein sequence ID" value="NYI06378.1"/>
    <property type="molecule type" value="Genomic_DNA"/>
</dbReference>